<dbReference type="GO" id="GO:0046872">
    <property type="term" value="F:metal ion binding"/>
    <property type="evidence" value="ECO:0007669"/>
    <property type="project" value="UniProtKB-KW"/>
</dbReference>
<dbReference type="PANTHER" id="PTHR46983:SF3">
    <property type="entry name" value="CHPADIPLOID STATE MAINTENANCE PROTEIN CHPA"/>
    <property type="match status" value="1"/>
</dbReference>
<evidence type="ECO:0000256" key="2">
    <source>
        <dbReference type="ARBA" id="ARBA00022737"/>
    </source>
</evidence>
<evidence type="ECO:0000259" key="5">
    <source>
        <dbReference type="PROSITE" id="PS51401"/>
    </source>
</evidence>
<gene>
    <name evidence="6" type="ORF">AMATHDRAFT_146021</name>
</gene>
<feature type="domain" description="CS" evidence="4">
    <location>
        <begin position="222"/>
        <end position="311"/>
    </location>
</feature>
<keyword evidence="3" id="KW-0862">Zinc</keyword>
<keyword evidence="7" id="KW-1185">Reference proteome</keyword>
<dbReference type="Gene3D" id="2.60.40.790">
    <property type="match status" value="1"/>
</dbReference>
<keyword evidence="1" id="KW-0479">Metal-binding</keyword>
<evidence type="ECO:0000256" key="1">
    <source>
        <dbReference type="ARBA" id="ARBA00022723"/>
    </source>
</evidence>
<dbReference type="PROSITE" id="PS51401">
    <property type="entry name" value="CHORD"/>
    <property type="match status" value="2"/>
</dbReference>
<accession>A0A2A9NQW7</accession>
<dbReference type="EMBL" id="KZ302012">
    <property type="protein sequence ID" value="PFH50082.1"/>
    <property type="molecule type" value="Genomic_DNA"/>
</dbReference>
<feature type="domain" description="CHORD" evidence="5">
    <location>
        <begin position="137"/>
        <end position="202"/>
    </location>
</feature>
<dbReference type="InterPro" id="IPR007051">
    <property type="entry name" value="CHORD_dom"/>
</dbReference>
<dbReference type="OrthoDB" id="1898560at2759"/>
<dbReference type="AlphaFoldDB" id="A0A2A9NQW7"/>
<keyword evidence="2" id="KW-0677">Repeat</keyword>
<evidence type="ECO:0000313" key="6">
    <source>
        <dbReference type="EMBL" id="PFH50082.1"/>
    </source>
</evidence>
<dbReference type="Pfam" id="PF04968">
    <property type="entry name" value="CHORD"/>
    <property type="match status" value="2"/>
</dbReference>
<feature type="domain" description="CHORD" evidence="5">
    <location>
        <begin position="4"/>
        <end position="65"/>
    </location>
</feature>
<dbReference type="PANTHER" id="PTHR46983">
    <property type="entry name" value="CYSTEINE AND HISTIDINE-RICH DOMAIN-CONTAINING PROTEIN 1"/>
    <property type="match status" value="1"/>
</dbReference>
<reference evidence="6 7" key="1">
    <citation type="submission" date="2014-02" db="EMBL/GenBank/DDBJ databases">
        <title>Transposable element dynamics among asymbiotic and ectomycorrhizal Amanita fungi.</title>
        <authorList>
            <consortium name="DOE Joint Genome Institute"/>
            <person name="Hess J."/>
            <person name="Skrede I."/>
            <person name="Wolfe B."/>
            <person name="LaButti K."/>
            <person name="Ohm R.A."/>
            <person name="Grigoriev I.V."/>
            <person name="Pringle A."/>
        </authorList>
    </citation>
    <scope>NUCLEOTIDE SEQUENCE [LARGE SCALE GENOMIC DNA]</scope>
    <source>
        <strain evidence="6 7">SKay4041</strain>
    </source>
</reference>
<evidence type="ECO:0000256" key="3">
    <source>
        <dbReference type="ARBA" id="ARBA00022833"/>
    </source>
</evidence>
<dbReference type="CDD" id="cd06466">
    <property type="entry name" value="p23_CS_SGT1_like"/>
    <property type="match status" value="1"/>
</dbReference>
<dbReference type="STRING" id="703135.A0A2A9NQW7"/>
<proteinExistence type="predicted"/>
<evidence type="ECO:0000313" key="7">
    <source>
        <dbReference type="Proteomes" id="UP000242287"/>
    </source>
</evidence>
<dbReference type="InterPro" id="IPR007052">
    <property type="entry name" value="CS_dom"/>
</dbReference>
<dbReference type="Proteomes" id="UP000242287">
    <property type="component" value="Unassembled WGS sequence"/>
</dbReference>
<dbReference type="InterPro" id="IPR039790">
    <property type="entry name" value="CHRD1"/>
</dbReference>
<dbReference type="Gene3D" id="4.10.1130.20">
    <property type="match status" value="2"/>
</dbReference>
<dbReference type="SUPFAM" id="SSF49764">
    <property type="entry name" value="HSP20-like chaperones"/>
    <property type="match status" value="1"/>
</dbReference>
<dbReference type="Pfam" id="PF04969">
    <property type="entry name" value="CS"/>
    <property type="match status" value="1"/>
</dbReference>
<evidence type="ECO:0008006" key="8">
    <source>
        <dbReference type="Google" id="ProtNLM"/>
    </source>
</evidence>
<sequence>MPRCNRNGCRKEFVQGSSEPCNYHPGAPIFHEGLKSWSCCSGTNKPVLNFDEFMSIPGCTQADLHSENAPQPEVQKAQATSSRLTTVESRSGTEVYTTVGADQAAQAPPRVAPPTQPIPVVEEEDDLSVPVAPGTVCKRKGCGVAFVSDEANRLGNGEGTVCVYHPKPPIFREGSKGYLCCKRRVLEFEEFLKIQGCKTGKHLFAPKTRESAVRLGQESEEMATCRIDHYQTPHEVHVSVFGKQVDKERSTVKFDTHSVILDLYLPGPKRFHRALDLFGPIDPDHSSFLILNTKVELNLKKQDSRSWPVLEKPTRELGSINLTFGVGGRTGTVGAKEVVLDDANKARADREVINND</sequence>
<evidence type="ECO:0000259" key="4">
    <source>
        <dbReference type="PROSITE" id="PS51203"/>
    </source>
</evidence>
<protein>
    <recommendedName>
        <fullName evidence="8">CS domain-containing protein</fullName>
    </recommendedName>
</protein>
<organism evidence="6 7">
    <name type="scientific">Amanita thiersii Skay4041</name>
    <dbReference type="NCBI Taxonomy" id="703135"/>
    <lineage>
        <taxon>Eukaryota</taxon>
        <taxon>Fungi</taxon>
        <taxon>Dikarya</taxon>
        <taxon>Basidiomycota</taxon>
        <taxon>Agaricomycotina</taxon>
        <taxon>Agaricomycetes</taxon>
        <taxon>Agaricomycetidae</taxon>
        <taxon>Agaricales</taxon>
        <taxon>Pluteineae</taxon>
        <taxon>Amanitaceae</taxon>
        <taxon>Amanita</taxon>
    </lineage>
</organism>
<dbReference type="PROSITE" id="PS51203">
    <property type="entry name" value="CS"/>
    <property type="match status" value="1"/>
</dbReference>
<name>A0A2A9NQW7_9AGAR</name>
<dbReference type="InterPro" id="IPR008978">
    <property type="entry name" value="HSP20-like_chaperone"/>
</dbReference>